<dbReference type="Gene3D" id="3.40.50.2300">
    <property type="match status" value="2"/>
</dbReference>
<dbReference type="PROSITE" id="PS50932">
    <property type="entry name" value="HTH_LACI_2"/>
    <property type="match status" value="1"/>
</dbReference>
<dbReference type="GO" id="GO:0000976">
    <property type="term" value="F:transcription cis-regulatory region binding"/>
    <property type="evidence" value="ECO:0007669"/>
    <property type="project" value="TreeGrafter"/>
</dbReference>
<reference evidence="6 7" key="1">
    <citation type="submission" date="2019-12" db="EMBL/GenBank/DDBJ databases">
        <title>Shinella kummerowiae sp. nov., a symbiotic bacterium isolated from root nodules of the herbal legume Kummerowia stipulacea.</title>
        <authorList>
            <person name="Gao J."/>
        </authorList>
    </citation>
    <scope>NUCLEOTIDE SEQUENCE [LARGE SCALE GENOMIC DNA]</scope>
    <source>
        <strain evidence="6 7">CCBAU 25048</strain>
    </source>
</reference>
<dbReference type="PANTHER" id="PTHR30146:SF138">
    <property type="entry name" value="TRANSCRIPTIONAL REGULATORY PROTEIN"/>
    <property type="match status" value="1"/>
</dbReference>
<dbReference type="AlphaFoldDB" id="A0A6N8SHS9"/>
<dbReference type="InterPro" id="IPR028082">
    <property type="entry name" value="Peripla_BP_I"/>
</dbReference>
<name>A0A6N8SHS9_9HYPH</name>
<evidence type="ECO:0000259" key="5">
    <source>
        <dbReference type="PROSITE" id="PS50932"/>
    </source>
</evidence>
<proteinExistence type="predicted"/>
<feature type="domain" description="HTH lacI-type" evidence="5">
    <location>
        <begin position="6"/>
        <end position="60"/>
    </location>
</feature>
<dbReference type="RefSeq" id="WP_160861759.1">
    <property type="nucleotide sequence ID" value="NZ_WUMK01000010.1"/>
</dbReference>
<dbReference type="GO" id="GO:0003700">
    <property type="term" value="F:DNA-binding transcription factor activity"/>
    <property type="evidence" value="ECO:0007669"/>
    <property type="project" value="TreeGrafter"/>
</dbReference>
<dbReference type="Gene3D" id="1.10.260.40">
    <property type="entry name" value="lambda repressor-like DNA-binding domains"/>
    <property type="match status" value="1"/>
</dbReference>
<dbReference type="Pfam" id="PF13377">
    <property type="entry name" value="Peripla_BP_3"/>
    <property type="match status" value="1"/>
</dbReference>
<keyword evidence="7" id="KW-1185">Reference proteome</keyword>
<accession>A0A6N8SHS9</accession>
<dbReference type="Proteomes" id="UP000435802">
    <property type="component" value="Unassembled WGS sequence"/>
</dbReference>
<dbReference type="CDD" id="cd01392">
    <property type="entry name" value="HTH_LacI"/>
    <property type="match status" value="1"/>
</dbReference>
<dbReference type="InterPro" id="IPR010982">
    <property type="entry name" value="Lambda_DNA-bd_dom_sf"/>
</dbReference>
<sequence>MKPPRPNLSELARHLGVSIATVSNALSGKGRLSPELAKRIRDAADRMGYVPSQAGRALRTGRSGVLGLVLPDIGNPLYPEIAQEIERVATNAGYGVLIANSRDEIAAQDKAIFQLIERGVDGIVIVPRRGTTVPATACPIAIIDTPTTPRNTVSADHFEGGAQVARHLRALGHEKILLIGDDPSSNVQNARINGMRSQLHEAKEIETIWIVEIEAKGGKSCPLGLAAWRARGFSAFACVSDPHALRALTELQSAGIAIPAEATVTGFDNLQWSSFISPPLTTVKMNMPEIATLALDALVEAIQSREASDDTPSPPVTARKAAVPMELVIRRSSGPAPKEQPAAGISQEESKHA</sequence>
<evidence type="ECO:0000256" key="1">
    <source>
        <dbReference type="ARBA" id="ARBA00023015"/>
    </source>
</evidence>
<dbReference type="PANTHER" id="PTHR30146">
    <property type="entry name" value="LACI-RELATED TRANSCRIPTIONAL REPRESSOR"/>
    <property type="match status" value="1"/>
</dbReference>
<keyword evidence="3" id="KW-0804">Transcription</keyword>
<evidence type="ECO:0000313" key="6">
    <source>
        <dbReference type="EMBL" id="MXN48251.1"/>
    </source>
</evidence>
<dbReference type="CDD" id="cd06267">
    <property type="entry name" value="PBP1_LacI_sugar_binding-like"/>
    <property type="match status" value="1"/>
</dbReference>
<evidence type="ECO:0000313" key="7">
    <source>
        <dbReference type="Proteomes" id="UP000435802"/>
    </source>
</evidence>
<dbReference type="InterPro" id="IPR000843">
    <property type="entry name" value="HTH_LacI"/>
</dbReference>
<keyword evidence="1" id="KW-0805">Transcription regulation</keyword>
<gene>
    <name evidence="6" type="ORF">GR138_23865</name>
</gene>
<feature type="region of interest" description="Disordered" evidence="4">
    <location>
        <begin position="305"/>
        <end position="353"/>
    </location>
</feature>
<organism evidence="6 7">
    <name type="scientific">Shinella kummerowiae</name>
    <dbReference type="NCBI Taxonomy" id="417745"/>
    <lineage>
        <taxon>Bacteria</taxon>
        <taxon>Pseudomonadati</taxon>
        <taxon>Pseudomonadota</taxon>
        <taxon>Alphaproteobacteria</taxon>
        <taxon>Hyphomicrobiales</taxon>
        <taxon>Rhizobiaceae</taxon>
        <taxon>Shinella</taxon>
    </lineage>
</organism>
<dbReference type="OrthoDB" id="8433438at2"/>
<evidence type="ECO:0000256" key="4">
    <source>
        <dbReference type="SAM" id="MobiDB-lite"/>
    </source>
</evidence>
<dbReference type="InterPro" id="IPR046335">
    <property type="entry name" value="LacI/GalR-like_sensor"/>
</dbReference>
<keyword evidence="2" id="KW-0238">DNA-binding</keyword>
<dbReference type="SUPFAM" id="SSF47413">
    <property type="entry name" value="lambda repressor-like DNA-binding domains"/>
    <property type="match status" value="1"/>
</dbReference>
<dbReference type="EMBL" id="WUMK01000010">
    <property type="protein sequence ID" value="MXN48251.1"/>
    <property type="molecule type" value="Genomic_DNA"/>
</dbReference>
<dbReference type="SUPFAM" id="SSF53822">
    <property type="entry name" value="Periplasmic binding protein-like I"/>
    <property type="match status" value="1"/>
</dbReference>
<dbReference type="Pfam" id="PF00356">
    <property type="entry name" value="LacI"/>
    <property type="match status" value="1"/>
</dbReference>
<evidence type="ECO:0000256" key="3">
    <source>
        <dbReference type="ARBA" id="ARBA00023163"/>
    </source>
</evidence>
<protein>
    <submittedName>
        <fullName evidence="6">Substrate-binding domain-containing protein</fullName>
    </submittedName>
</protein>
<dbReference type="SMART" id="SM00354">
    <property type="entry name" value="HTH_LACI"/>
    <property type="match status" value="1"/>
</dbReference>
<comment type="caution">
    <text evidence="6">The sequence shown here is derived from an EMBL/GenBank/DDBJ whole genome shotgun (WGS) entry which is preliminary data.</text>
</comment>
<evidence type="ECO:0000256" key="2">
    <source>
        <dbReference type="ARBA" id="ARBA00023125"/>
    </source>
</evidence>